<accession>A0A977PU29</accession>
<dbReference type="PANTHER" id="PTHR32309:SF31">
    <property type="entry name" value="CAPSULAR EXOPOLYSACCHARIDE FAMILY"/>
    <property type="match status" value="1"/>
</dbReference>
<dbReference type="InterPro" id="IPR027417">
    <property type="entry name" value="P-loop_NTPase"/>
</dbReference>
<dbReference type="Gene3D" id="3.40.50.300">
    <property type="entry name" value="P-loop containing nucleotide triphosphate hydrolases"/>
    <property type="match status" value="1"/>
</dbReference>
<proteinExistence type="predicted"/>
<keyword evidence="5" id="KW-0829">Tyrosine-protein kinase</keyword>
<dbReference type="AlphaFoldDB" id="A0A977PU29"/>
<feature type="domain" description="AAA" evidence="8">
    <location>
        <begin position="542"/>
        <end position="657"/>
    </location>
</feature>
<sequence length="738" mass="82410">MAPPIIKRFWISLSQNAWLGLMTTAGVIGIAAVIATQPPPIPPRPTFSVVGQLSLRTPPPAFTSTGTQLQQQGKVITREMLLSYNILKNTADKLKLTSDQILVIRDKRLLITFPKTEDSSKEAVSDMIQLELTDPDSAAKAQLILNTLMQEMVNYSRWLNTSQLRSRIEALTQRLSKVQKDLRLAESRFYQYISKQGAGLLAIQDGSLFTGITSSQQQQRDLNLQLQEIDGQIKNLVKQLGLTPEQAYTAVALSADPILGNLRARILNTELELERLKLDLRPEHPTLIKLMKEKKSNEKLLEERAKELIGRQGLKAAPNQLAQIRQDSSLDPRRQQLASQLLVLQTQRAGIVQQLQSVVKTEQELRQQYEKFPDQQLTQARLVQAVEFQRVVYQNILTALADAQSAEAETTGSLAIALPATVQPLSERQRRIYSPTWILIGGIVLGILAGLGIILLLALLDDRLHTPEEIRTALAERDVMLLGQLPVLPKRLLHNQEVPALVSEELDSVYLAFYERLRSNLRYRVSDSPRVILVTSVSEQEGKSLTAYNLAIAAANADKRTLLIEADLRTTSKADWLEIDVPIGVQKDPLQYYANSSESIYLVPSILNLYILPSPGPLRQPVALLESSEMQLLLKDIRGRFDFVIIDTPPLSHCNDALLLEPASDGLLMVTRPGYTRSSLFREAIDQFIEAEIPVLGAVINGVEDLFVLSLNHLREESAFKAEQNSEDQATITEKIEV</sequence>
<evidence type="ECO:0000313" key="9">
    <source>
        <dbReference type="EMBL" id="UXE59094.1"/>
    </source>
</evidence>
<keyword evidence="7" id="KW-0472">Membrane</keyword>
<dbReference type="SUPFAM" id="SSF52540">
    <property type="entry name" value="P-loop containing nucleoside triphosphate hydrolases"/>
    <property type="match status" value="1"/>
</dbReference>
<keyword evidence="6" id="KW-0175">Coiled coil</keyword>
<dbReference type="Pfam" id="PF13614">
    <property type="entry name" value="AAA_31"/>
    <property type="match status" value="1"/>
</dbReference>
<evidence type="ECO:0000256" key="7">
    <source>
        <dbReference type="SAM" id="Phobius"/>
    </source>
</evidence>
<feature type="coiled-coil region" evidence="6">
    <location>
        <begin position="219"/>
        <end position="311"/>
    </location>
</feature>
<dbReference type="CDD" id="cd05387">
    <property type="entry name" value="BY-kinase"/>
    <property type="match status" value="1"/>
</dbReference>
<dbReference type="PANTHER" id="PTHR32309">
    <property type="entry name" value="TYROSINE-PROTEIN KINASE"/>
    <property type="match status" value="1"/>
</dbReference>
<reference evidence="9" key="1">
    <citation type="submission" date="2021-04" db="EMBL/GenBank/DDBJ databases">
        <title>Genome sequence of Woronichinia naegeliana from Washington state freshwater lake bloom.</title>
        <authorList>
            <person name="Dreher T.W."/>
        </authorList>
    </citation>
    <scope>NUCLEOTIDE SEQUENCE</scope>
    <source>
        <strain evidence="9">WA131</strain>
    </source>
</reference>
<dbReference type="InterPro" id="IPR025669">
    <property type="entry name" value="AAA_dom"/>
</dbReference>
<gene>
    <name evidence="9" type="ORF">KA717_24500</name>
</gene>
<feature type="transmembrane region" description="Helical" evidence="7">
    <location>
        <begin position="17"/>
        <end position="35"/>
    </location>
</feature>
<keyword evidence="2" id="KW-0547">Nucleotide-binding</keyword>
<dbReference type="EMBL" id="CP073041">
    <property type="protein sequence ID" value="UXE59094.1"/>
    <property type="molecule type" value="Genomic_DNA"/>
</dbReference>
<feature type="transmembrane region" description="Helical" evidence="7">
    <location>
        <begin position="437"/>
        <end position="460"/>
    </location>
</feature>
<feature type="coiled-coil region" evidence="6">
    <location>
        <begin position="161"/>
        <end position="188"/>
    </location>
</feature>
<evidence type="ECO:0000256" key="3">
    <source>
        <dbReference type="ARBA" id="ARBA00022777"/>
    </source>
</evidence>
<evidence type="ECO:0000256" key="5">
    <source>
        <dbReference type="ARBA" id="ARBA00023137"/>
    </source>
</evidence>
<keyword evidence="1" id="KW-0808">Transferase</keyword>
<organism evidence="9">
    <name type="scientific">Woronichinia naegeliana WA131</name>
    <dbReference type="NCBI Taxonomy" id="2824559"/>
    <lineage>
        <taxon>Bacteria</taxon>
        <taxon>Bacillati</taxon>
        <taxon>Cyanobacteriota</taxon>
        <taxon>Cyanophyceae</taxon>
        <taxon>Synechococcales</taxon>
        <taxon>Coelosphaeriaceae</taxon>
        <taxon>Woronichinia</taxon>
    </lineage>
</organism>
<evidence type="ECO:0000256" key="2">
    <source>
        <dbReference type="ARBA" id="ARBA00022741"/>
    </source>
</evidence>
<keyword evidence="3" id="KW-0418">Kinase</keyword>
<keyword evidence="4" id="KW-0067">ATP-binding</keyword>
<evidence type="ECO:0000256" key="4">
    <source>
        <dbReference type="ARBA" id="ARBA00022840"/>
    </source>
</evidence>
<keyword evidence="7" id="KW-1133">Transmembrane helix</keyword>
<keyword evidence="7" id="KW-0812">Transmembrane</keyword>
<evidence type="ECO:0000256" key="6">
    <source>
        <dbReference type="SAM" id="Coils"/>
    </source>
</evidence>
<dbReference type="InterPro" id="IPR005702">
    <property type="entry name" value="Wzc-like_C"/>
</dbReference>
<dbReference type="Proteomes" id="UP001065613">
    <property type="component" value="Chromosome"/>
</dbReference>
<name>A0A977PU29_9CYAN</name>
<evidence type="ECO:0000256" key="1">
    <source>
        <dbReference type="ARBA" id="ARBA00022679"/>
    </source>
</evidence>
<dbReference type="KEGG" id="wna:KA717_24500"/>
<dbReference type="InterPro" id="IPR050445">
    <property type="entry name" value="Bact_polysacc_biosynth/exp"/>
</dbReference>
<protein>
    <submittedName>
        <fullName evidence="9">AAA family ATPase</fullName>
    </submittedName>
</protein>
<evidence type="ECO:0000259" key="8">
    <source>
        <dbReference type="Pfam" id="PF13614"/>
    </source>
</evidence>